<organism evidence="2 3">
    <name type="scientific">Pandoravirus celtis</name>
    <dbReference type="NCBI Taxonomy" id="2568002"/>
    <lineage>
        <taxon>Viruses</taxon>
        <taxon>Pandoravirus</taxon>
    </lineage>
</organism>
<evidence type="ECO:0000313" key="3">
    <source>
        <dbReference type="Proteomes" id="UP001237152"/>
    </source>
</evidence>
<feature type="region of interest" description="Disordered" evidence="1">
    <location>
        <begin position="119"/>
        <end position="138"/>
    </location>
</feature>
<name>A0A4D6EHR4_9VIRU</name>
<accession>A0A4D6EHR4</accession>
<gene>
    <name evidence="2" type="ORF">pclt_cds_670</name>
</gene>
<protein>
    <submittedName>
        <fullName evidence="2">Uncharacterized protein</fullName>
    </submittedName>
</protein>
<sequence length="249" mass="27523">MCDLLLLADTFAGLVARTLSKIAESATVEVVYGRSLSSSPSPHPSEHPAVRVSVRVSLAWRPLACLAWTSSVSRVAAFGRNPSSSNTQSMPMCRRYKNHRHCCRRGVTLDHRTALDRTVTSAHNTARHTGTSRDAPVGRQHPCPLAASPCFALWVSTRSRSSYPSPTLIRHMSPIASRNWSSCHASIRSAHCDQSLPICHDYAQCGGRRHPQHSTPMASRLAARMCASRTIIYMAHTRCDRVRQYFPPP</sequence>
<dbReference type="Proteomes" id="UP001237152">
    <property type="component" value="Segment"/>
</dbReference>
<reference evidence="2" key="1">
    <citation type="journal article" date="2019" name="Front. Microbiol.">
        <title>Pandoravirus Celtis Illustrates the Microevolution Processes at Work in the Giant Pandoraviridae Genomes.</title>
        <authorList>
            <person name="Legendre M."/>
            <person name="Alempic J.M."/>
            <person name="Philippe N."/>
            <person name="Lartigue A."/>
            <person name="Jeudy S."/>
            <person name="Poirot O."/>
            <person name="Ta N.T."/>
            <person name="Nin S."/>
            <person name="Coute Y."/>
            <person name="Abergel C."/>
            <person name="Claverie J.M."/>
        </authorList>
    </citation>
    <scope>NUCLEOTIDE SEQUENCE</scope>
</reference>
<evidence type="ECO:0000256" key="1">
    <source>
        <dbReference type="SAM" id="MobiDB-lite"/>
    </source>
</evidence>
<feature type="compositionally biased region" description="Polar residues" evidence="1">
    <location>
        <begin position="119"/>
        <end position="129"/>
    </location>
</feature>
<evidence type="ECO:0000313" key="2">
    <source>
        <dbReference type="EMBL" id="QBZ81257.1"/>
    </source>
</evidence>
<dbReference type="EMBL" id="MK174290">
    <property type="protein sequence ID" value="QBZ81257.1"/>
    <property type="molecule type" value="Genomic_DNA"/>
</dbReference>
<proteinExistence type="predicted"/>